<evidence type="ECO:0000256" key="4">
    <source>
        <dbReference type="ARBA" id="ARBA00022475"/>
    </source>
</evidence>
<protein>
    <submittedName>
        <fullName evidence="9">Peptide/nickel transport system ATP-binding protein</fullName>
    </submittedName>
</protein>
<dbReference type="NCBIfam" id="TIGR01727">
    <property type="entry name" value="oligo_HPY"/>
    <property type="match status" value="1"/>
</dbReference>
<comment type="caution">
    <text evidence="9">The sequence shown here is derived from an EMBL/GenBank/DDBJ whole genome shotgun (WGS) entry which is preliminary data.</text>
</comment>
<dbReference type="GO" id="GO:0016887">
    <property type="term" value="F:ATP hydrolysis activity"/>
    <property type="evidence" value="ECO:0007669"/>
    <property type="project" value="InterPro"/>
</dbReference>
<evidence type="ECO:0000313" key="10">
    <source>
        <dbReference type="Proteomes" id="UP000317043"/>
    </source>
</evidence>
<name>A0A543AT69_9ACTN</name>
<dbReference type="GO" id="GO:0005886">
    <property type="term" value="C:plasma membrane"/>
    <property type="evidence" value="ECO:0007669"/>
    <property type="project" value="UniProtKB-SubCell"/>
</dbReference>
<evidence type="ECO:0000256" key="6">
    <source>
        <dbReference type="ARBA" id="ARBA00022840"/>
    </source>
</evidence>
<dbReference type="InterPro" id="IPR013563">
    <property type="entry name" value="Oligopep_ABC_C"/>
</dbReference>
<dbReference type="Proteomes" id="UP000317043">
    <property type="component" value="Unassembled WGS sequence"/>
</dbReference>
<dbReference type="AlphaFoldDB" id="A0A543AT69"/>
<dbReference type="Gene3D" id="3.40.50.300">
    <property type="entry name" value="P-loop containing nucleotide triphosphate hydrolases"/>
    <property type="match status" value="1"/>
</dbReference>
<feature type="domain" description="ABC transporter" evidence="8">
    <location>
        <begin position="18"/>
        <end position="267"/>
    </location>
</feature>
<dbReference type="InParanoid" id="A0A543AT69"/>
<evidence type="ECO:0000256" key="5">
    <source>
        <dbReference type="ARBA" id="ARBA00022741"/>
    </source>
</evidence>
<proteinExistence type="inferred from homology"/>
<dbReference type="InterPro" id="IPR003593">
    <property type="entry name" value="AAA+_ATPase"/>
</dbReference>
<dbReference type="SMART" id="SM00382">
    <property type="entry name" value="AAA"/>
    <property type="match status" value="1"/>
</dbReference>
<sequence length="356" mass="38248">MTIDFDATTQDAGSDYILDVSNLTVDFASDDGPVHAVRGVDYQLRPGESLGIVGESGSGKSVTSMAIMGLLPRTATVKGSAKLLGQELLGLNDAEISKVRGNKISMIFQDPLTSLNPVYTVGKQLAEAVLVHNKMSKAQARERAIELLDVVGIPNPQQRVDAFPHEMSGGMRQRVVIAIAMANQPDVIIADEPTTALDVTVQAQVLEALEAARKETGAALVLITHDLGVIAGHVERVLVMYAGKPVETAPVDDLFYTPRMPYTLGLLGSLPRMDEERDHRLTPIKGTPPSMVNLPKGCPFAPRCPMAQDICRETEPELMSIESPGRASACHFHEQLVNVDAADVYVEDSTGAEEAQ</sequence>
<dbReference type="InterPro" id="IPR050388">
    <property type="entry name" value="ABC_Ni/Peptide_Import"/>
</dbReference>
<keyword evidence="7" id="KW-0472">Membrane</keyword>
<keyword evidence="6 9" id="KW-0067">ATP-binding</keyword>
<reference evidence="9 10" key="1">
    <citation type="submission" date="2019-06" db="EMBL/GenBank/DDBJ databases">
        <title>Sequencing the genomes of 1000 actinobacteria strains.</title>
        <authorList>
            <person name="Klenk H.-P."/>
        </authorList>
    </citation>
    <scope>NUCLEOTIDE SEQUENCE [LARGE SCALE GENOMIC DNA]</scope>
    <source>
        <strain evidence="9 10">DSM 45928</strain>
    </source>
</reference>
<keyword evidence="10" id="KW-1185">Reference proteome</keyword>
<dbReference type="InterPro" id="IPR003439">
    <property type="entry name" value="ABC_transporter-like_ATP-bd"/>
</dbReference>
<evidence type="ECO:0000256" key="7">
    <source>
        <dbReference type="ARBA" id="ARBA00023136"/>
    </source>
</evidence>
<keyword evidence="4" id="KW-1003">Cell membrane</keyword>
<comment type="subcellular location">
    <subcellularLocation>
        <location evidence="1">Cell membrane</location>
        <topology evidence="1">Peripheral membrane protein</topology>
    </subcellularLocation>
</comment>
<dbReference type="Pfam" id="PF00005">
    <property type="entry name" value="ABC_tran"/>
    <property type="match status" value="1"/>
</dbReference>
<keyword evidence="5" id="KW-0547">Nucleotide-binding</keyword>
<evidence type="ECO:0000256" key="2">
    <source>
        <dbReference type="ARBA" id="ARBA00005417"/>
    </source>
</evidence>
<dbReference type="Pfam" id="PF08352">
    <property type="entry name" value="oligo_HPY"/>
    <property type="match status" value="1"/>
</dbReference>
<evidence type="ECO:0000259" key="8">
    <source>
        <dbReference type="PROSITE" id="PS50893"/>
    </source>
</evidence>
<evidence type="ECO:0000256" key="1">
    <source>
        <dbReference type="ARBA" id="ARBA00004202"/>
    </source>
</evidence>
<dbReference type="PROSITE" id="PS50893">
    <property type="entry name" value="ABC_TRANSPORTER_2"/>
    <property type="match status" value="1"/>
</dbReference>
<accession>A0A543AT69</accession>
<evidence type="ECO:0000256" key="3">
    <source>
        <dbReference type="ARBA" id="ARBA00022448"/>
    </source>
</evidence>
<dbReference type="PANTHER" id="PTHR43297">
    <property type="entry name" value="OLIGOPEPTIDE TRANSPORT ATP-BINDING PROTEIN APPD"/>
    <property type="match status" value="1"/>
</dbReference>
<dbReference type="InterPro" id="IPR017871">
    <property type="entry name" value="ABC_transporter-like_CS"/>
</dbReference>
<dbReference type="SUPFAM" id="SSF52540">
    <property type="entry name" value="P-loop containing nucleoside triphosphate hydrolases"/>
    <property type="match status" value="1"/>
</dbReference>
<organism evidence="9 10">
    <name type="scientific">Stackebrandtia endophytica</name>
    <dbReference type="NCBI Taxonomy" id="1496996"/>
    <lineage>
        <taxon>Bacteria</taxon>
        <taxon>Bacillati</taxon>
        <taxon>Actinomycetota</taxon>
        <taxon>Actinomycetes</taxon>
        <taxon>Glycomycetales</taxon>
        <taxon>Glycomycetaceae</taxon>
        <taxon>Stackebrandtia</taxon>
    </lineage>
</organism>
<dbReference type="GO" id="GO:0005524">
    <property type="term" value="F:ATP binding"/>
    <property type="evidence" value="ECO:0007669"/>
    <property type="project" value="UniProtKB-KW"/>
</dbReference>
<comment type="similarity">
    <text evidence="2">Belongs to the ABC transporter superfamily.</text>
</comment>
<gene>
    <name evidence="9" type="ORF">FB566_1295</name>
</gene>
<evidence type="ECO:0000313" key="9">
    <source>
        <dbReference type="EMBL" id="TQL75780.1"/>
    </source>
</evidence>
<dbReference type="GO" id="GO:0015833">
    <property type="term" value="P:peptide transport"/>
    <property type="evidence" value="ECO:0007669"/>
    <property type="project" value="InterPro"/>
</dbReference>
<dbReference type="CDD" id="cd03257">
    <property type="entry name" value="ABC_NikE_OppD_transporters"/>
    <property type="match status" value="1"/>
</dbReference>
<dbReference type="FunFam" id="3.40.50.300:FF:000016">
    <property type="entry name" value="Oligopeptide ABC transporter ATP-binding component"/>
    <property type="match status" value="1"/>
</dbReference>
<dbReference type="EMBL" id="VFOW01000001">
    <property type="protein sequence ID" value="TQL75780.1"/>
    <property type="molecule type" value="Genomic_DNA"/>
</dbReference>
<keyword evidence="3" id="KW-0813">Transport</keyword>
<dbReference type="PROSITE" id="PS00211">
    <property type="entry name" value="ABC_TRANSPORTER_1"/>
    <property type="match status" value="1"/>
</dbReference>
<dbReference type="InterPro" id="IPR027417">
    <property type="entry name" value="P-loop_NTPase"/>
</dbReference>
<dbReference type="PANTHER" id="PTHR43297:SF2">
    <property type="entry name" value="DIPEPTIDE TRANSPORT ATP-BINDING PROTEIN DPPD"/>
    <property type="match status" value="1"/>
</dbReference>